<dbReference type="InterPro" id="IPR017850">
    <property type="entry name" value="Alkaline_phosphatase_core_sf"/>
</dbReference>
<name>Q3IBP8_9BACT</name>
<sequence length="472" mass="52593">MLPRTTQSIATMLTSKYPAEHGVMEIGQPLGHANLTLAEILGKAGYRTAAVSANPVAGPLQGLDQGFETFVDRKQLNHRYGLTRPLDAPVPAGMGPAEAVTAESLRILEEDDPRPLFLWLLYMDPHWDYNPPAPFNEIVDWQIFDFYKAMRRFPSSKPTVYFDLNGRSSAARRPISKLYDAEIRYTDAMIGHVMASIAANRAETLLILTSDHGESLGEHGYFYQHGALAYQPCMHIPMIFSQPGRIPEGTRIDLPVSNIDLVPTILSVLGIPAPPEADFSGLNLSPILLNPSKTSSSKITDRIVTGESGTALYPENPLRAIGGRDSADLQFVRDQRWALVQRHDRAELFDHTVDPMLTNDVSADHPELVEQLLAGLDRRPLFAGRWRTARDGRFKAIRIPEAEGIRWELYDLEEDPLETTDIAEREASILDRFKVYLEEVTQEAAARSAARPASGDQEEIERQLKALGYIAE</sequence>
<evidence type="ECO:0000259" key="3">
    <source>
        <dbReference type="Pfam" id="PF00884"/>
    </source>
</evidence>
<dbReference type="CDD" id="cd16148">
    <property type="entry name" value="sulfatase_like"/>
    <property type="match status" value="1"/>
</dbReference>
<evidence type="ECO:0000256" key="1">
    <source>
        <dbReference type="ARBA" id="ARBA00008779"/>
    </source>
</evidence>
<dbReference type="Gene3D" id="3.40.720.10">
    <property type="entry name" value="Alkaline Phosphatase, subunit A"/>
    <property type="match status" value="1"/>
</dbReference>
<dbReference type="EMBL" id="CT025834">
    <property type="protein sequence ID" value="CAJ31155.1"/>
    <property type="molecule type" value="Genomic_DNA"/>
</dbReference>
<organism evidence="4">
    <name type="scientific">uncultured sulfate-reducing bacterium</name>
    <dbReference type="NCBI Taxonomy" id="153939"/>
    <lineage>
        <taxon>Bacteria</taxon>
        <taxon>environmental samples</taxon>
    </lineage>
</organism>
<comment type="similarity">
    <text evidence="1">Belongs to the sulfatase family.</text>
</comment>
<evidence type="ECO:0000313" key="4">
    <source>
        <dbReference type="EMBL" id="CAJ31155.1"/>
    </source>
</evidence>
<reference evidence="4" key="1">
    <citation type="journal article" date="2005" name="J. Bacteriol.">
        <title>Clustered genes related to sulfate respiration in uncultured prokaryotes support the theory of their concomitant horizontal transfer.</title>
        <authorList>
            <person name="Mussmann M."/>
            <person name="Richter M."/>
            <person name="Lombardot T."/>
            <person name="Meyerdierks A."/>
            <person name="Kuever J."/>
            <person name="Kube M."/>
            <person name="Glockner F.O."/>
            <person name="Amann R."/>
        </authorList>
    </citation>
    <scope>NUCLEOTIDE SEQUENCE</scope>
</reference>
<evidence type="ECO:0000256" key="2">
    <source>
        <dbReference type="ARBA" id="ARBA00022801"/>
    </source>
</evidence>
<protein>
    <submittedName>
        <fullName evidence="4">Sulfatase</fullName>
        <ecNumber evidence="4">3.1.6.-</ecNumber>
    </submittedName>
</protein>
<dbReference type="InterPro" id="IPR050738">
    <property type="entry name" value="Sulfatase"/>
</dbReference>
<accession>Q3IBP8</accession>
<dbReference type="GO" id="GO:0004065">
    <property type="term" value="F:arylsulfatase activity"/>
    <property type="evidence" value="ECO:0007669"/>
    <property type="project" value="TreeGrafter"/>
</dbReference>
<dbReference type="InterPro" id="IPR000917">
    <property type="entry name" value="Sulfatase_N"/>
</dbReference>
<gene>
    <name evidence="4" type="ORF">42c90048</name>
</gene>
<dbReference type="PANTHER" id="PTHR42693">
    <property type="entry name" value="ARYLSULFATASE FAMILY MEMBER"/>
    <property type="match status" value="1"/>
</dbReference>
<dbReference type="PANTHER" id="PTHR42693:SF53">
    <property type="entry name" value="ENDO-4-O-SULFATASE"/>
    <property type="match status" value="1"/>
</dbReference>
<feature type="domain" description="Sulfatase N-terminal" evidence="3">
    <location>
        <begin position="3"/>
        <end position="271"/>
    </location>
</feature>
<dbReference type="Pfam" id="PF00884">
    <property type="entry name" value="Sulfatase"/>
    <property type="match status" value="1"/>
</dbReference>
<dbReference type="Gene3D" id="3.30.1120.10">
    <property type="match status" value="1"/>
</dbReference>
<proteinExistence type="inferred from homology"/>
<dbReference type="SUPFAM" id="SSF53649">
    <property type="entry name" value="Alkaline phosphatase-like"/>
    <property type="match status" value="2"/>
</dbReference>
<dbReference type="AlphaFoldDB" id="Q3IBP8"/>
<keyword evidence="2 4" id="KW-0378">Hydrolase</keyword>
<dbReference type="EC" id="3.1.6.-" evidence="4"/>